<dbReference type="Proteomes" id="UP001221142">
    <property type="component" value="Unassembled WGS sequence"/>
</dbReference>
<dbReference type="AlphaFoldDB" id="A0AAD7BTA4"/>
<dbReference type="InterPro" id="IPR002893">
    <property type="entry name" value="Znf_MYND"/>
</dbReference>
<keyword evidence="1" id="KW-0479">Metal-binding</keyword>
<evidence type="ECO:0000313" key="6">
    <source>
        <dbReference type="EMBL" id="KAJ7630172.1"/>
    </source>
</evidence>
<organism evidence="6 7">
    <name type="scientific">Roridomyces roridus</name>
    <dbReference type="NCBI Taxonomy" id="1738132"/>
    <lineage>
        <taxon>Eukaryota</taxon>
        <taxon>Fungi</taxon>
        <taxon>Dikarya</taxon>
        <taxon>Basidiomycota</taxon>
        <taxon>Agaricomycotina</taxon>
        <taxon>Agaricomycetes</taxon>
        <taxon>Agaricomycetidae</taxon>
        <taxon>Agaricales</taxon>
        <taxon>Marasmiineae</taxon>
        <taxon>Mycenaceae</taxon>
        <taxon>Roridomyces</taxon>
    </lineage>
</organism>
<proteinExistence type="predicted"/>
<reference evidence="6" key="1">
    <citation type="submission" date="2023-03" db="EMBL/GenBank/DDBJ databases">
        <title>Massive genome expansion in bonnet fungi (Mycena s.s.) driven by repeated elements and novel gene families across ecological guilds.</title>
        <authorList>
            <consortium name="Lawrence Berkeley National Laboratory"/>
            <person name="Harder C.B."/>
            <person name="Miyauchi S."/>
            <person name="Viragh M."/>
            <person name="Kuo A."/>
            <person name="Thoen E."/>
            <person name="Andreopoulos B."/>
            <person name="Lu D."/>
            <person name="Skrede I."/>
            <person name="Drula E."/>
            <person name="Henrissat B."/>
            <person name="Morin E."/>
            <person name="Kohler A."/>
            <person name="Barry K."/>
            <person name="LaButti K."/>
            <person name="Morin E."/>
            <person name="Salamov A."/>
            <person name="Lipzen A."/>
            <person name="Mereny Z."/>
            <person name="Hegedus B."/>
            <person name="Baldrian P."/>
            <person name="Stursova M."/>
            <person name="Weitz H."/>
            <person name="Taylor A."/>
            <person name="Grigoriev I.V."/>
            <person name="Nagy L.G."/>
            <person name="Martin F."/>
            <person name="Kauserud H."/>
        </authorList>
    </citation>
    <scope>NUCLEOTIDE SEQUENCE</scope>
    <source>
        <strain evidence="6">9284</strain>
    </source>
</reference>
<evidence type="ECO:0000256" key="4">
    <source>
        <dbReference type="PROSITE-ProRule" id="PRU00134"/>
    </source>
</evidence>
<dbReference type="PROSITE" id="PS50865">
    <property type="entry name" value="ZF_MYND_2"/>
    <property type="match status" value="1"/>
</dbReference>
<evidence type="ECO:0000313" key="7">
    <source>
        <dbReference type="Proteomes" id="UP001221142"/>
    </source>
</evidence>
<comment type="caution">
    <text evidence="6">The sequence shown here is derived from an EMBL/GenBank/DDBJ whole genome shotgun (WGS) entry which is preliminary data.</text>
</comment>
<keyword evidence="3" id="KW-0862">Zinc</keyword>
<dbReference type="SUPFAM" id="SSF144232">
    <property type="entry name" value="HIT/MYND zinc finger-like"/>
    <property type="match status" value="1"/>
</dbReference>
<keyword evidence="2 4" id="KW-0863">Zinc-finger</keyword>
<sequence length="249" mass="28098">MSTSDLFLSMLEAHESGDRLPMPACDNVECDKFVSANGDLKRCSCCESVYYCSADCQRLDWRRGHRKTCAAIRSHSLENPDFLTSRDRSFLRTIVHKIYKTQALNIFLVQLGVMKESLILPTECVTILKYTGANFDITSSPANPELYLHNSAIPVGPMWQDQLSRALASNHRIHLHVIVFPRAQEQMLAKIVPVRRPNAAVWDGLHALVQEMPEGKEPHKGRREWSAGPEIVAKVEALIRATIAKDEVY</sequence>
<dbReference type="GO" id="GO:0008270">
    <property type="term" value="F:zinc ion binding"/>
    <property type="evidence" value="ECO:0007669"/>
    <property type="project" value="UniProtKB-KW"/>
</dbReference>
<evidence type="ECO:0000256" key="3">
    <source>
        <dbReference type="ARBA" id="ARBA00022833"/>
    </source>
</evidence>
<accession>A0AAD7BTA4</accession>
<keyword evidence="7" id="KW-1185">Reference proteome</keyword>
<protein>
    <recommendedName>
        <fullName evidence="5">MYND-type domain-containing protein</fullName>
    </recommendedName>
</protein>
<dbReference type="Gene3D" id="6.10.140.2220">
    <property type="match status" value="1"/>
</dbReference>
<dbReference type="EMBL" id="JARKIF010000009">
    <property type="protein sequence ID" value="KAJ7630172.1"/>
    <property type="molecule type" value="Genomic_DNA"/>
</dbReference>
<feature type="domain" description="MYND-type" evidence="5">
    <location>
        <begin position="27"/>
        <end position="69"/>
    </location>
</feature>
<gene>
    <name evidence="6" type="ORF">FB45DRAFT_1150103</name>
</gene>
<evidence type="ECO:0000256" key="1">
    <source>
        <dbReference type="ARBA" id="ARBA00022723"/>
    </source>
</evidence>
<dbReference type="Pfam" id="PF01753">
    <property type="entry name" value="zf-MYND"/>
    <property type="match status" value="1"/>
</dbReference>
<evidence type="ECO:0000256" key="2">
    <source>
        <dbReference type="ARBA" id="ARBA00022771"/>
    </source>
</evidence>
<name>A0AAD7BTA4_9AGAR</name>
<evidence type="ECO:0000259" key="5">
    <source>
        <dbReference type="PROSITE" id="PS50865"/>
    </source>
</evidence>